<evidence type="ECO:0000313" key="1">
    <source>
        <dbReference type="EMBL" id="QIB28002.1"/>
    </source>
</evidence>
<protein>
    <submittedName>
        <fullName evidence="1">Uncharacterized protein</fullName>
    </submittedName>
</protein>
<gene>
    <name evidence="1" type="ORF">G3A45_12395</name>
</gene>
<proteinExistence type="predicted"/>
<dbReference type="Proteomes" id="UP000464452">
    <property type="component" value="Chromosome"/>
</dbReference>
<reference evidence="1 2" key="1">
    <citation type="submission" date="2020-02" db="EMBL/GenBank/DDBJ databases">
        <title>Thermophilic hydrogen producing bacteria, Caloranaerobacter azorensis.</title>
        <authorList>
            <person name="Baek K."/>
        </authorList>
    </citation>
    <scope>NUCLEOTIDE SEQUENCE [LARGE SCALE GENOMIC DNA]</scope>
    <source>
        <strain evidence="1 2">T3-1</strain>
    </source>
</reference>
<dbReference type="EMBL" id="CP048617">
    <property type="protein sequence ID" value="QIB28002.1"/>
    <property type="molecule type" value="Genomic_DNA"/>
</dbReference>
<accession>A0A6P1YGD2</accession>
<organism evidence="1 2">
    <name type="scientific">Caloranaerobacter azorensis</name>
    <dbReference type="NCBI Taxonomy" id="116090"/>
    <lineage>
        <taxon>Bacteria</taxon>
        <taxon>Bacillati</taxon>
        <taxon>Bacillota</taxon>
        <taxon>Tissierellia</taxon>
        <taxon>Tissierellales</taxon>
        <taxon>Thermohalobacteraceae</taxon>
        <taxon>Caloranaerobacter</taxon>
    </lineage>
</organism>
<dbReference type="RefSeq" id="WP_163235923.1">
    <property type="nucleotide sequence ID" value="NZ_CP048617.1"/>
</dbReference>
<evidence type="ECO:0000313" key="2">
    <source>
        <dbReference type="Proteomes" id="UP000464452"/>
    </source>
</evidence>
<name>A0A6P1YGD2_9FIRM</name>
<sequence length="49" mass="5842">MQKDKNTIRKEWNKNLRIDDMDIKVNEEGIEVEENFEEGADGIKTEFKI</sequence>
<dbReference type="AlphaFoldDB" id="A0A6P1YGD2"/>
<dbReference type="KEGG" id="cazo:G3A45_12395"/>